<sequence>MGRLAVCGVSKIYGDHHAPDSVIALCDVTFEVPDNQFCSILGHSGCGKTTLLNIAAGFERATTGAVTVDGAAINLPGWRNTMIFQEYALFPWMSVFHNIAFGLEMKGVSRKQREDITQHYIGLVGLEGFEAKLPHQLSGGMRQRVAIARALAVQPNLLLMDEPFAALDAQNRAFMQDELVRIWQREPKTVLLVTHSIDEAIKLSDCIAVMTSRPGRVKEFVRVDLPRPRDEDDVSYIELKRRLRQLIRDDFVSR</sequence>
<dbReference type="PANTHER" id="PTHR42788:SF13">
    <property type="entry name" value="ALIPHATIC SULFONATES IMPORT ATP-BINDING PROTEIN SSUB"/>
    <property type="match status" value="1"/>
</dbReference>
<proteinExistence type="inferred from homology"/>
<comment type="function">
    <text evidence="5">Involved in beta-(1--&gt;2)glucan export. Transmembrane domains (TMD) form a pore in the inner membrane and the ATP-binding domain (NBD) is responsible for energy generation.</text>
</comment>
<keyword evidence="3" id="KW-0547">Nucleotide-binding</keyword>
<dbReference type="SMART" id="SM00382">
    <property type="entry name" value="AAA"/>
    <property type="match status" value="1"/>
</dbReference>
<dbReference type="PROSITE" id="PS50893">
    <property type="entry name" value="ABC_TRANSPORTER_2"/>
    <property type="match status" value="1"/>
</dbReference>
<evidence type="ECO:0000259" key="6">
    <source>
        <dbReference type="PROSITE" id="PS50893"/>
    </source>
</evidence>
<keyword evidence="2" id="KW-0813">Transport</keyword>
<dbReference type="AlphaFoldDB" id="A0A1M5WA04"/>
<accession>A0A1M5WA04</accession>
<reference evidence="7" key="1">
    <citation type="submission" date="2016-11" db="EMBL/GenBank/DDBJ databases">
        <authorList>
            <person name="Jaros S."/>
            <person name="Januszkiewicz K."/>
            <person name="Wedrychowicz H."/>
        </authorList>
    </citation>
    <scope>NUCLEOTIDE SEQUENCE [LARGE SCALE GENOMIC DNA]</scope>
    <source>
        <strain evidence="7">GAS138</strain>
    </source>
</reference>
<dbReference type="OrthoDB" id="9807242at2"/>
<dbReference type="Pfam" id="PF00005">
    <property type="entry name" value="ABC_tran"/>
    <property type="match status" value="1"/>
</dbReference>
<dbReference type="InterPro" id="IPR050166">
    <property type="entry name" value="ABC_transporter_ATP-bind"/>
</dbReference>
<dbReference type="InterPro" id="IPR017871">
    <property type="entry name" value="ABC_transporter-like_CS"/>
</dbReference>
<dbReference type="GO" id="GO:0016887">
    <property type="term" value="F:ATP hydrolysis activity"/>
    <property type="evidence" value="ECO:0007669"/>
    <property type="project" value="InterPro"/>
</dbReference>
<feature type="domain" description="ABC transporter" evidence="6">
    <location>
        <begin position="4"/>
        <end position="237"/>
    </location>
</feature>
<dbReference type="Proteomes" id="UP000189796">
    <property type="component" value="Chromosome I"/>
</dbReference>
<dbReference type="PANTHER" id="PTHR42788">
    <property type="entry name" value="TAURINE IMPORT ATP-BINDING PROTEIN-RELATED"/>
    <property type="match status" value="1"/>
</dbReference>
<dbReference type="InterPro" id="IPR003439">
    <property type="entry name" value="ABC_transporter-like_ATP-bd"/>
</dbReference>
<protein>
    <submittedName>
        <fullName evidence="7">NitT/TauT family transport system ATP-binding protein</fullName>
    </submittedName>
</protein>
<dbReference type="EMBL" id="LT670817">
    <property type="protein sequence ID" value="SHH84335.1"/>
    <property type="molecule type" value="Genomic_DNA"/>
</dbReference>
<evidence type="ECO:0000256" key="3">
    <source>
        <dbReference type="ARBA" id="ARBA00022741"/>
    </source>
</evidence>
<dbReference type="RefSeq" id="WP_079604846.1">
    <property type="nucleotide sequence ID" value="NZ_LT670817.1"/>
</dbReference>
<evidence type="ECO:0000256" key="5">
    <source>
        <dbReference type="ARBA" id="ARBA00024722"/>
    </source>
</evidence>
<evidence type="ECO:0000256" key="4">
    <source>
        <dbReference type="ARBA" id="ARBA00022840"/>
    </source>
</evidence>
<comment type="similarity">
    <text evidence="1">Belongs to the ABC transporter superfamily.</text>
</comment>
<dbReference type="GO" id="GO:0005524">
    <property type="term" value="F:ATP binding"/>
    <property type="evidence" value="ECO:0007669"/>
    <property type="project" value="UniProtKB-KW"/>
</dbReference>
<evidence type="ECO:0000256" key="2">
    <source>
        <dbReference type="ARBA" id="ARBA00022448"/>
    </source>
</evidence>
<dbReference type="PROSITE" id="PS00211">
    <property type="entry name" value="ABC_TRANSPORTER_1"/>
    <property type="match status" value="1"/>
</dbReference>
<organism evidence="7">
    <name type="scientific">Bradyrhizobium erythrophlei</name>
    <dbReference type="NCBI Taxonomy" id="1437360"/>
    <lineage>
        <taxon>Bacteria</taxon>
        <taxon>Pseudomonadati</taxon>
        <taxon>Pseudomonadota</taxon>
        <taxon>Alphaproteobacteria</taxon>
        <taxon>Hyphomicrobiales</taxon>
        <taxon>Nitrobacteraceae</taxon>
        <taxon>Bradyrhizobium</taxon>
    </lineage>
</organism>
<dbReference type="Gene3D" id="3.40.50.300">
    <property type="entry name" value="P-loop containing nucleotide triphosphate hydrolases"/>
    <property type="match status" value="1"/>
</dbReference>
<dbReference type="InterPro" id="IPR003593">
    <property type="entry name" value="AAA+_ATPase"/>
</dbReference>
<keyword evidence="4 7" id="KW-0067">ATP-binding</keyword>
<dbReference type="CDD" id="cd03293">
    <property type="entry name" value="ABC_NrtD_SsuB_transporters"/>
    <property type="match status" value="1"/>
</dbReference>
<evidence type="ECO:0000313" key="7">
    <source>
        <dbReference type="EMBL" id="SHH84335.1"/>
    </source>
</evidence>
<name>A0A1M5WA04_9BRAD</name>
<evidence type="ECO:0000256" key="1">
    <source>
        <dbReference type="ARBA" id="ARBA00005417"/>
    </source>
</evidence>
<dbReference type="SUPFAM" id="SSF52540">
    <property type="entry name" value="P-loop containing nucleoside triphosphate hydrolases"/>
    <property type="match status" value="1"/>
</dbReference>
<gene>
    <name evidence="7" type="ORF">SAMN05443248_6441</name>
</gene>
<dbReference type="InterPro" id="IPR027417">
    <property type="entry name" value="P-loop_NTPase"/>
</dbReference>